<dbReference type="EMBL" id="LJDB01000107">
    <property type="protein sequence ID" value="ONI37631.1"/>
    <property type="molecule type" value="Genomic_DNA"/>
</dbReference>
<gene>
    <name evidence="1" type="ORF">AN396_12610</name>
</gene>
<name>A0ACC8X6Z1_9FIRM</name>
<protein>
    <submittedName>
        <fullName evidence="1">Uncharacterized protein</fullName>
    </submittedName>
</protein>
<evidence type="ECO:0000313" key="1">
    <source>
        <dbReference type="EMBL" id="ONI37631.1"/>
    </source>
</evidence>
<reference evidence="1" key="1">
    <citation type="submission" date="2016-08" db="EMBL/GenBank/DDBJ databases">
        <authorList>
            <person name="Ngugi D.K."/>
            <person name="Miyake S."/>
            <person name="Stingl U."/>
        </authorList>
    </citation>
    <scope>NUCLEOTIDE SEQUENCE</scope>
    <source>
        <strain evidence="1">SCG-B11WGA-EpuloA1</strain>
    </source>
</reference>
<organism evidence="1 2">
    <name type="scientific">Candidatus Epulonipiscium fishelsonii</name>
    <dbReference type="NCBI Taxonomy" id="77094"/>
    <lineage>
        <taxon>Bacteria</taxon>
        <taxon>Bacillati</taxon>
        <taxon>Bacillota</taxon>
        <taxon>Clostridia</taxon>
        <taxon>Lachnospirales</taxon>
        <taxon>Lachnospiraceae</taxon>
        <taxon>Candidatus Epulonipiscium</taxon>
    </lineage>
</organism>
<keyword evidence="2" id="KW-1185">Reference proteome</keyword>
<evidence type="ECO:0000313" key="2">
    <source>
        <dbReference type="Proteomes" id="UP000188605"/>
    </source>
</evidence>
<proteinExistence type="predicted"/>
<comment type="caution">
    <text evidence="1">The sequence shown here is derived from an EMBL/GenBank/DDBJ whole genome shotgun (WGS) entry which is preliminary data.</text>
</comment>
<accession>A0ACC8X6Z1</accession>
<dbReference type="Proteomes" id="UP000188605">
    <property type="component" value="Unassembled WGS sequence"/>
</dbReference>
<sequence>MITIHEGGKVDKEVFCTDVISIKLEDSETLHSFWIQTLANCAGLGGGSKRDLFTWMVENSVENIVIGTQRQMAIDANVSLRTVNETFKTLMAAGLLRKINAGAYAFEGSVTKYKRSKNKFFNLLIKCR</sequence>